<evidence type="ECO:0000313" key="4">
    <source>
        <dbReference type="EMBL" id="PZR83083.1"/>
    </source>
</evidence>
<feature type="transmembrane region" description="Helical" evidence="2">
    <location>
        <begin position="32"/>
        <end position="54"/>
    </location>
</feature>
<dbReference type="Proteomes" id="UP000606991">
    <property type="component" value="Unassembled WGS sequence"/>
</dbReference>
<proteinExistence type="predicted"/>
<feature type="transmembrane region" description="Helical" evidence="2">
    <location>
        <begin position="60"/>
        <end position="82"/>
    </location>
</feature>
<evidence type="ECO:0000256" key="1">
    <source>
        <dbReference type="SAM" id="MobiDB-lite"/>
    </source>
</evidence>
<dbReference type="RefSeq" id="WP_337313125.1">
    <property type="nucleotide sequence ID" value="NZ_JAEKNS010000131.1"/>
</dbReference>
<evidence type="ECO:0000256" key="2">
    <source>
        <dbReference type="SAM" id="Phobius"/>
    </source>
</evidence>
<reference evidence="4" key="2">
    <citation type="submission" date="2018-05" db="EMBL/GenBank/DDBJ databases">
        <authorList>
            <person name="Ferrari B."/>
        </authorList>
    </citation>
    <scope>NUCLEOTIDE SEQUENCE</scope>
    <source>
        <strain evidence="4">RRmetagenome_bin12</strain>
    </source>
</reference>
<reference evidence="3 6" key="3">
    <citation type="submission" date="2020-10" db="EMBL/GenBank/DDBJ databases">
        <title>Ca. Dormibacterota MAGs.</title>
        <authorList>
            <person name="Montgomery K."/>
        </authorList>
    </citation>
    <scope>NUCLEOTIDE SEQUENCE [LARGE SCALE GENOMIC DNA]</scope>
    <source>
        <strain evidence="3">SC8812_S17_18</strain>
    </source>
</reference>
<dbReference type="Proteomes" id="UP000248724">
    <property type="component" value="Unassembled WGS sequence"/>
</dbReference>
<dbReference type="AlphaFoldDB" id="A0A2W5ZCP6"/>
<feature type="region of interest" description="Disordered" evidence="1">
    <location>
        <begin position="85"/>
        <end position="145"/>
    </location>
</feature>
<feature type="compositionally biased region" description="Pro residues" evidence="1">
    <location>
        <begin position="103"/>
        <end position="112"/>
    </location>
</feature>
<accession>A0A934N6T0</accession>
<name>A0A2W5ZCP6_9BACT</name>
<dbReference type="EMBL" id="JAEKNS010000131">
    <property type="protein sequence ID" value="MBJ7595744.1"/>
    <property type="molecule type" value="Genomic_DNA"/>
</dbReference>
<sequence length="145" mass="15570">MNEPRRGVFGWLPPALRTLERKLGADREGRTLWVWVVPASTLVVTFVVLAFIGVQGKVDLALTIPMALVLSVFLGSLSAFYLTAASSDERDKDDGPDDRRGPGSPPEQPSPPDTEVTPAIVRVPSGPARGAEQPVPAEYGVPARR</sequence>
<dbReference type="EMBL" id="QHBU01000046">
    <property type="protein sequence ID" value="PZR83083.1"/>
    <property type="molecule type" value="Genomic_DNA"/>
</dbReference>
<evidence type="ECO:0000313" key="6">
    <source>
        <dbReference type="Proteomes" id="UP000606991"/>
    </source>
</evidence>
<feature type="compositionally biased region" description="Basic and acidic residues" evidence="1">
    <location>
        <begin position="87"/>
        <end position="101"/>
    </location>
</feature>
<organism evidence="4 5">
    <name type="scientific">Candidatus Aeolococcus gillhamiae</name>
    <dbReference type="NCBI Taxonomy" id="3127015"/>
    <lineage>
        <taxon>Bacteria</taxon>
        <taxon>Bacillati</taxon>
        <taxon>Candidatus Dormiibacterota</taxon>
        <taxon>Candidatus Dormibacteria</taxon>
        <taxon>Candidatus Aeolococcales</taxon>
        <taxon>Candidatus Aeolococcaceae</taxon>
        <taxon>Candidatus Aeolococcus</taxon>
    </lineage>
</organism>
<keyword evidence="2" id="KW-0472">Membrane</keyword>
<gene>
    <name evidence="4" type="ORF">DLM65_02735</name>
    <name evidence="3" type="ORF">JF886_12950</name>
</gene>
<accession>A0A2W5ZCP6</accession>
<evidence type="ECO:0000313" key="5">
    <source>
        <dbReference type="Proteomes" id="UP000248724"/>
    </source>
</evidence>
<reference evidence="4 5" key="1">
    <citation type="journal article" date="2017" name="Nature">
        <title>Atmospheric trace gases support primary production in Antarctic desert surface soil.</title>
        <authorList>
            <person name="Ji M."/>
            <person name="Greening C."/>
            <person name="Vanwonterghem I."/>
            <person name="Carere C.R."/>
            <person name="Bay S.K."/>
            <person name="Steen J.A."/>
            <person name="Montgomery K."/>
            <person name="Lines T."/>
            <person name="Beardall J."/>
            <person name="van Dorst J."/>
            <person name="Snape I."/>
            <person name="Stott M.B."/>
            <person name="Hugenholtz P."/>
            <person name="Ferrari B.C."/>
        </authorList>
    </citation>
    <scope>NUCLEOTIDE SEQUENCE [LARGE SCALE GENOMIC DNA]</scope>
    <source>
        <strain evidence="4">RRmetagenome_bin12</strain>
    </source>
</reference>
<comment type="caution">
    <text evidence="4">The sequence shown here is derived from an EMBL/GenBank/DDBJ whole genome shotgun (WGS) entry which is preliminary data.</text>
</comment>
<evidence type="ECO:0000313" key="3">
    <source>
        <dbReference type="EMBL" id="MBJ7595744.1"/>
    </source>
</evidence>
<keyword evidence="2" id="KW-0812">Transmembrane</keyword>
<protein>
    <submittedName>
        <fullName evidence="4">Uncharacterized protein</fullName>
    </submittedName>
</protein>
<keyword evidence="2" id="KW-1133">Transmembrane helix</keyword>